<name>A0A126QPS7_9BACT</name>
<sequence>MDLIVQAIATVLDYVLTAYLWIVIISALLSWVNPDPYNPIVRFLRGVTEPVFYKVRSWIPFAVVGGFDLSPIVVILAIQVCKIVVVGNLYRLAFSIGSGMTM</sequence>
<keyword evidence="2" id="KW-0812">Transmembrane</keyword>
<evidence type="ECO:0000256" key="2">
    <source>
        <dbReference type="SAM" id="Phobius"/>
    </source>
</evidence>
<dbReference type="RefSeq" id="WP_066804613.1">
    <property type="nucleotide sequence ID" value="NZ_CAUVXY020000015.1"/>
</dbReference>
<dbReference type="EMBL" id="SOBK01000009">
    <property type="protein sequence ID" value="TDT87208.1"/>
    <property type="molecule type" value="Genomic_DNA"/>
</dbReference>
<keyword evidence="2" id="KW-1133">Transmembrane helix</keyword>
<proteinExistence type="inferred from homology"/>
<dbReference type="AlphaFoldDB" id="A0A126QPS7"/>
<feature type="transmembrane region" description="Helical" evidence="2">
    <location>
        <begin position="69"/>
        <end position="90"/>
    </location>
</feature>
<dbReference type="OrthoDB" id="47652at2"/>
<dbReference type="EMBL" id="CP014206">
    <property type="protein sequence ID" value="AMK11941.1"/>
    <property type="molecule type" value="Genomic_DNA"/>
</dbReference>
<dbReference type="Proteomes" id="UP000055611">
    <property type="component" value="Chromosome"/>
</dbReference>
<organism evidence="4 6">
    <name type="scientific">Pseudodesulfovibrio indicus</name>
    <dbReference type="NCBI Taxonomy" id="1716143"/>
    <lineage>
        <taxon>Bacteria</taxon>
        <taxon>Pseudomonadati</taxon>
        <taxon>Thermodesulfobacteriota</taxon>
        <taxon>Desulfovibrionia</taxon>
        <taxon>Desulfovibrionales</taxon>
        <taxon>Desulfovibrionaceae</taxon>
    </lineage>
</organism>
<keyword evidence="5" id="KW-1185">Reference proteome</keyword>
<reference evidence="3 5" key="1">
    <citation type="journal article" date="2016" name="Front. Microbiol.">
        <title>Genome Sequence of the Piezophilic, Mesophilic Sulfate-Reducing Bacterium Desulfovibrio indicus J2T.</title>
        <authorList>
            <person name="Cao J."/>
            <person name="Maignien L."/>
            <person name="Shao Z."/>
            <person name="Alain K."/>
            <person name="Jebbar M."/>
        </authorList>
    </citation>
    <scope>NUCLEOTIDE SEQUENCE [LARGE SCALE GENOMIC DNA]</scope>
    <source>
        <strain evidence="3 5">J2</strain>
    </source>
</reference>
<dbReference type="PANTHER" id="PTHR33219">
    <property type="entry name" value="YLMG HOMOLOG PROTEIN 2, CHLOROPLASTIC"/>
    <property type="match status" value="1"/>
</dbReference>
<dbReference type="Proteomes" id="UP000295506">
    <property type="component" value="Unassembled WGS sequence"/>
</dbReference>
<dbReference type="PANTHER" id="PTHR33219:SF14">
    <property type="entry name" value="PROTEIN COFACTOR ASSEMBLY OF COMPLEX C SUBUNIT B CCB3, CHLOROPLASTIC-RELATED"/>
    <property type="match status" value="1"/>
</dbReference>
<gene>
    <name evidence="3" type="ORF">AWY79_12865</name>
    <name evidence="4" type="ORF">EDC59_10995</name>
</gene>
<evidence type="ECO:0000313" key="3">
    <source>
        <dbReference type="EMBL" id="AMK11941.1"/>
    </source>
</evidence>
<protein>
    <submittedName>
        <fullName evidence="4">YggT family protein</fullName>
    </submittedName>
</protein>
<feature type="transmembrane region" description="Helical" evidence="2">
    <location>
        <begin position="12"/>
        <end position="32"/>
    </location>
</feature>
<dbReference type="KEGG" id="dej:AWY79_12865"/>
<dbReference type="GO" id="GO:0016020">
    <property type="term" value="C:membrane"/>
    <property type="evidence" value="ECO:0007669"/>
    <property type="project" value="InterPro"/>
</dbReference>
<reference evidence="4 6" key="2">
    <citation type="submission" date="2019-03" db="EMBL/GenBank/DDBJ databases">
        <title>Genomic Encyclopedia of Type Strains, Phase IV (KMG-IV): sequencing the most valuable type-strain genomes for metagenomic binning, comparative biology and taxonomic classification.</title>
        <authorList>
            <person name="Goeker M."/>
        </authorList>
    </citation>
    <scope>NUCLEOTIDE SEQUENCE [LARGE SCALE GENOMIC DNA]</scope>
    <source>
        <strain evidence="4 6">DSM 101483</strain>
    </source>
</reference>
<evidence type="ECO:0000313" key="5">
    <source>
        <dbReference type="Proteomes" id="UP000055611"/>
    </source>
</evidence>
<evidence type="ECO:0000313" key="6">
    <source>
        <dbReference type="Proteomes" id="UP000295506"/>
    </source>
</evidence>
<keyword evidence="2" id="KW-0472">Membrane</keyword>
<dbReference type="Pfam" id="PF02325">
    <property type="entry name" value="CCB3_YggT"/>
    <property type="match status" value="1"/>
</dbReference>
<dbReference type="InterPro" id="IPR003425">
    <property type="entry name" value="CCB3/YggT"/>
</dbReference>
<evidence type="ECO:0000256" key="1">
    <source>
        <dbReference type="ARBA" id="ARBA00010894"/>
    </source>
</evidence>
<accession>A0A126QPS7</accession>
<comment type="similarity">
    <text evidence="1">Belongs to the YggT family.</text>
</comment>
<evidence type="ECO:0000313" key="4">
    <source>
        <dbReference type="EMBL" id="TDT87208.1"/>
    </source>
</evidence>